<proteinExistence type="predicted"/>
<reference evidence="1 2" key="1">
    <citation type="journal article" date="2015" name="Genome Announc.">
        <title>Genome Sequence of Mushroom Soft-Rot Pathogen Janthinobacterium agaricidamnosum.</title>
        <authorList>
            <person name="Graupner K."/>
            <person name="Lackner G."/>
            <person name="Hertweck C."/>
        </authorList>
    </citation>
    <scope>NUCLEOTIDE SEQUENCE [LARGE SCALE GENOMIC DNA]</scope>
    <source>
        <strain evidence="2">NBRC 102515 / DSM 9628</strain>
    </source>
</reference>
<accession>W0UXH0</accession>
<sequence length="48" mass="5681">MFHSSDHQFWCHWGARIGMQIMQVIRSWAVSLRTVKCQMTGLVLSPRY</sequence>
<gene>
    <name evidence="1" type="ORF">GJA_590</name>
</gene>
<evidence type="ECO:0000313" key="2">
    <source>
        <dbReference type="Proteomes" id="UP000027604"/>
    </source>
</evidence>
<organism evidence="1 2">
    <name type="scientific">Janthinobacterium agaricidamnosum NBRC 102515 = DSM 9628</name>
    <dbReference type="NCBI Taxonomy" id="1349767"/>
    <lineage>
        <taxon>Bacteria</taxon>
        <taxon>Pseudomonadati</taxon>
        <taxon>Pseudomonadota</taxon>
        <taxon>Betaproteobacteria</taxon>
        <taxon>Burkholderiales</taxon>
        <taxon>Oxalobacteraceae</taxon>
        <taxon>Janthinobacterium</taxon>
    </lineage>
</organism>
<dbReference type="STRING" id="1349767.GJA_590"/>
<protein>
    <submittedName>
        <fullName evidence="1">Uncharacterized protein</fullName>
    </submittedName>
</protein>
<dbReference type="EMBL" id="HG322949">
    <property type="protein sequence ID" value="CDG81249.1"/>
    <property type="molecule type" value="Genomic_DNA"/>
</dbReference>
<keyword evidence="2" id="KW-1185">Reference proteome</keyword>
<dbReference type="HOGENOM" id="CLU_3153754_0_0_4"/>
<dbReference type="AlphaFoldDB" id="W0UXH0"/>
<name>W0UXH0_9BURK</name>
<evidence type="ECO:0000313" key="1">
    <source>
        <dbReference type="EMBL" id="CDG81249.1"/>
    </source>
</evidence>
<dbReference type="Proteomes" id="UP000027604">
    <property type="component" value="Chromosome I"/>
</dbReference>
<dbReference type="KEGG" id="jag:GJA_590"/>